<keyword evidence="9 10" id="KW-0472">Membrane</keyword>
<dbReference type="FunFam" id="1.20.1560.10:FF:000063">
    <property type="entry name" value="Multidrug resistance protein ABC transporter"/>
    <property type="match status" value="1"/>
</dbReference>
<dbReference type="InterPro" id="IPR027417">
    <property type="entry name" value="P-loop_NTPase"/>
</dbReference>
<dbReference type="InterPro" id="IPR003439">
    <property type="entry name" value="ABC_transporter-like_ATP-bd"/>
</dbReference>
<dbReference type="Pfam" id="PF00664">
    <property type="entry name" value="ABC_membrane"/>
    <property type="match status" value="1"/>
</dbReference>
<dbReference type="SUPFAM" id="SSF90123">
    <property type="entry name" value="ABC transporter transmembrane region"/>
    <property type="match status" value="2"/>
</dbReference>
<dbReference type="PANTHER" id="PTHR24223">
    <property type="entry name" value="ATP-BINDING CASSETTE SUB-FAMILY C"/>
    <property type="match status" value="1"/>
</dbReference>
<reference evidence="13" key="1">
    <citation type="submission" date="2019-03" db="EMBL/GenBank/DDBJ databases">
        <title>Long read genome sequence of the mycoparasitic Pythium oligandrum ATCC 38472 isolated from sugarbeet rhizosphere.</title>
        <authorList>
            <person name="Gaulin E."/>
        </authorList>
    </citation>
    <scope>NUCLEOTIDE SEQUENCE</scope>
    <source>
        <strain evidence="13">ATCC 38472_TT</strain>
    </source>
</reference>
<evidence type="ECO:0000256" key="6">
    <source>
        <dbReference type="ARBA" id="ARBA00022741"/>
    </source>
</evidence>
<dbReference type="Proteomes" id="UP000794436">
    <property type="component" value="Unassembled WGS sequence"/>
</dbReference>
<comment type="similarity">
    <text evidence="2">Belongs to the ABC transporter superfamily. ABCC family. Conjugate transporter (TC 3.A.1.208) subfamily.</text>
</comment>
<dbReference type="InterPro" id="IPR003593">
    <property type="entry name" value="AAA+_ATPase"/>
</dbReference>
<protein>
    <submittedName>
        <fullName evidence="13">Uncharacterized protein</fullName>
    </submittedName>
</protein>
<keyword evidence="8 10" id="KW-1133">Transmembrane helix</keyword>
<dbReference type="Gene3D" id="3.40.50.300">
    <property type="entry name" value="P-loop containing nucleotide triphosphate hydrolases"/>
    <property type="match status" value="2"/>
</dbReference>
<evidence type="ECO:0000256" key="8">
    <source>
        <dbReference type="ARBA" id="ARBA00022989"/>
    </source>
</evidence>
<dbReference type="FunFam" id="3.40.50.300:FF:000610">
    <property type="entry name" value="Multidrug resistance-associated ABC transporter"/>
    <property type="match status" value="1"/>
</dbReference>
<dbReference type="OrthoDB" id="6500128at2759"/>
<evidence type="ECO:0000256" key="7">
    <source>
        <dbReference type="ARBA" id="ARBA00022840"/>
    </source>
</evidence>
<evidence type="ECO:0000313" key="14">
    <source>
        <dbReference type="Proteomes" id="UP000794436"/>
    </source>
</evidence>
<dbReference type="GO" id="GO:0016887">
    <property type="term" value="F:ATP hydrolysis activity"/>
    <property type="evidence" value="ECO:0007669"/>
    <property type="project" value="InterPro"/>
</dbReference>
<name>A0A8K1CR15_PYTOL</name>
<accession>A0A8K1CR15</accession>
<comment type="subcellular location">
    <subcellularLocation>
        <location evidence="1">Vacuole membrane</location>
        <topology evidence="1">Multi-pass membrane protein</topology>
    </subcellularLocation>
</comment>
<feature type="transmembrane region" description="Helical" evidence="10">
    <location>
        <begin position="6"/>
        <end position="26"/>
    </location>
</feature>
<dbReference type="GO" id="GO:0140359">
    <property type="term" value="F:ABC-type transporter activity"/>
    <property type="evidence" value="ECO:0007669"/>
    <property type="project" value="InterPro"/>
</dbReference>
<dbReference type="PROSITE" id="PS00211">
    <property type="entry name" value="ABC_TRANSPORTER_1"/>
    <property type="match status" value="1"/>
</dbReference>
<dbReference type="PROSITE" id="PS50893">
    <property type="entry name" value="ABC_TRANSPORTER_2"/>
    <property type="match status" value="2"/>
</dbReference>
<dbReference type="SUPFAM" id="SSF52540">
    <property type="entry name" value="P-loop containing nucleoside triphosphate hydrolases"/>
    <property type="match status" value="2"/>
</dbReference>
<keyword evidence="7" id="KW-0067">ATP-binding</keyword>
<evidence type="ECO:0000256" key="5">
    <source>
        <dbReference type="ARBA" id="ARBA00022737"/>
    </source>
</evidence>
<gene>
    <name evidence="13" type="ORF">Poli38472_007632</name>
</gene>
<keyword evidence="14" id="KW-1185">Reference proteome</keyword>
<dbReference type="Pfam" id="PF00005">
    <property type="entry name" value="ABC_tran"/>
    <property type="match status" value="2"/>
</dbReference>
<dbReference type="GO" id="GO:0005524">
    <property type="term" value="F:ATP binding"/>
    <property type="evidence" value="ECO:0007669"/>
    <property type="project" value="UniProtKB-KW"/>
</dbReference>
<evidence type="ECO:0000259" key="11">
    <source>
        <dbReference type="PROSITE" id="PS50893"/>
    </source>
</evidence>
<dbReference type="InterPro" id="IPR036640">
    <property type="entry name" value="ABC1_TM_sf"/>
</dbReference>
<keyword evidence="3" id="KW-0813">Transport</keyword>
<dbReference type="SMART" id="SM00382">
    <property type="entry name" value="AAA"/>
    <property type="match status" value="2"/>
</dbReference>
<feature type="domain" description="ABC transmembrane type-1" evidence="12">
    <location>
        <begin position="418"/>
        <end position="700"/>
    </location>
</feature>
<dbReference type="EMBL" id="SPLM01000003">
    <property type="protein sequence ID" value="TMW67960.1"/>
    <property type="molecule type" value="Genomic_DNA"/>
</dbReference>
<feature type="domain" description="ABC transporter" evidence="11">
    <location>
        <begin position="739"/>
        <end position="973"/>
    </location>
</feature>
<evidence type="ECO:0000259" key="12">
    <source>
        <dbReference type="PROSITE" id="PS50929"/>
    </source>
</evidence>
<dbReference type="InterPro" id="IPR011527">
    <property type="entry name" value="ABC1_TM_dom"/>
</dbReference>
<dbReference type="InterPro" id="IPR050173">
    <property type="entry name" value="ABC_transporter_C-like"/>
</dbReference>
<dbReference type="CDD" id="cd03244">
    <property type="entry name" value="ABCC_MRP_domain2"/>
    <property type="match status" value="1"/>
</dbReference>
<dbReference type="PANTHER" id="PTHR24223:SF443">
    <property type="entry name" value="MULTIDRUG-RESISTANCE LIKE PROTEIN 1, ISOFORM I"/>
    <property type="match status" value="1"/>
</dbReference>
<dbReference type="FunFam" id="3.40.50.300:FF:000997">
    <property type="entry name" value="Multidrug resistance-associated protein 1"/>
    <property type="match status" value="1"/>
</dbReference>
<keyword evidence="5" id="KW-0677">Repeat</keyword>
<organism evidence="13 14">
    <name type="scientific">Pythium oligandrum</name>
    <name type="common">Mycoparasitic fungus</name>
    <dbReference type="NCBI Taxonomy" id="41045"/>
    <lineage>
        <taxon>Eukaryota</taxon>
        <taxon>Sar</taxon>
        <taxon>Stramenopiles</taxon>
        <taxon>Oomycota</taxon>
        <taxon>Peronosporomycetes</taxon>
        <taxon>Pythiales</taxon>
        <taxon>Pythiaceae</taxon>
        <taxon>Pythium</taxon>
    </lineage>
</organism>
<evidence type="ECO:0000256" key="10">
    <source>
        <dbReference type="SAM" id="Phobius"/>
    </source>
</evidence>
<evidence type="ECO:0000256" key="4">
    <source>
        <dbReference type="ARBA" id="ARBA00022692"/>
    </source>
</evidence>
<keyword evidence="4 10" id="KW-0812">Transmembrane</keyword>
<dbReference type="Gene3D" id="1.20.1560.10">
    <property type="entry name" value="ABC transporter type 1, transmembrane domain"/>
    <property type="match status" value="2"/>
</dbReference>
<dbReference type="InterPro" id="IPR017871">
    <property type="entry name" value="ABC_transporter-like_CS"/>
</dbReference>
<dbReference type="GO" id="GO:0005774">
    <property type="term" value="C:vacuolar membrane"/>
    <property type="evidence" value="ECO:0007669"/>
    <property type="project" value="UniProtKB-SubCell"/>
</dbReference>
<sequence length="993" mass="109824">MSASVVLLWGMPVFVSIASFGVYSVVLHRELTPAIVFTSLSLFQMIQAPLRNFPSVFTRLIQSKIALERVAKFLDMSEINSDNIISIEDASADEYIKKNVIVSVENATFGWDESSMVLRDVNLEIKPGEFYVVHGTVGCGKSSLCSALLGEMIKKSGQVYVGGTVAYCSQQAWIQNMTVRENILFGKPYDRKKYEKVLDACALTKDLASLASGDQTEIGERGVNVSGGQKARIALARACYSDASIYILDSPLSAVDAIVQNEIFNKCLLGLLRHKTIILVTHNPEIIASEYITHTVTIDETGKLVETRKIQTRPVYDSAVTPLAAHAYVKRTFENEPDVESPGTMDEPTNEDTVEVLQELALASPFKEDKAKSFGDTEAESKEAVRLIAEEKRSEGRVGWHVFQAYYNAIGGLPVVTIILLSQVLWQVLQIASDFWLGSWSNDSTAEASDVASTEYRLGVYSALGLASALMVAVRTLTLAYFSLRAAKNLFDRMTNALMHAPMRFFDVNPIGRILTRYGSDVSTVDTSISLTFSTLLSRLFSVGASAITAAVVIQWKGLLLIPVVYLYYQIGAFYNQPARELQRLLQTARASPLNHLSESLDGAPVLRAFGSDQVTRFVAKNFERVDNAHKIWYAKLCVSQWFSLRIQLLGSLLVLVVTSSLVLLHNELSPAVIGIAFSYALKVSQNLESIVQSLTRIETIMVSPERLQEYIEIPQEASHRIPSMDPPKTAHWPNEGSIEFDQVSFRYKEGDRLVLQNMSLKIEGGEKIGIVGRTGAGKSSLTMALFRINELASGSVSIDGVNVSTIGLKTLREKLSIIPQNPVLFKGTLRSYLDPFGEFSDDELWSCIRKVGLGDRISNEEKKLECPVEENGENFSVGERQMLCMARALSRHSRIVIFDEATAAIDHETDQKLQRVIREAFEQSTVLTIAHRLDTILDADRILVLEGGRVVEFASPAELVKKGSGHFFELMQEGGYLEKFLSGSPTHSAHSQ</sequence>
<evidence type="ECO:0000313" key="13">
    <source>
        <dbReference type="EMBL" id="TMW67960.1"/>
    </source>
</evidence>
<dbReference type="CDD" id="cd18580">
    <property type="entry name" value="ABC_6TM_ABCC_D2"/>
    <property type="match status" value="1"/>
</dbReference>
<evidence type="ECO:0000256" key="3">
    <source>
        <dbReference type="ARBA" id="ARBA00022448"/>
    </source>
</evidence>
<dbReference type="AlphaFoldDB" id="A0A8K1CR15"/>
<proteinExistence type="inferred from homology"/>
<dbReference type="CDD" id="cd03250">
    <property type="entry name" value="ABCC_MRP_domain1"/>
    <property type="match status" value="1"/>
</dbReference>
<comment type="caution">
    <text evidence="13">The sequence shown here is derived from an EMBL/GenBank/DDBJ whole genome shotgun (WGS) entry which is preliminary data.</text>
</comment>
<feature type="domain" description="ABC transmembrane type-1" evidence="12">
    <location>
        <begin position="1"/>
        <end position="62"/>
    </location>
</feature>
<feature type="domain" description="ABC transporter" evidence="11">
    <location>
        <begin position="102"/>
        <end position="325"/>
    </location>
</feature>
<evidence type="ECO:0000256" key="1">
    <source>
        <dbReference type="ARBA" id="ARBA00004128"/>
    </source>
</evidence>
<evidence type="ECO:0000256" key="2">
    <source>
        <dbReference type="ARBA" id="ARBA00009726"/>
    </source>
</evidence>
<dbReference type="InterPro" id="IPR044726">
    <property type="entry name" value="ABCC_6TM_D2"/>
</dbReference>
<dbReference type="PROSITE" id="PS50929">
    <property type="entry name" value="ABC_TM1F"/>
    <property type="match status" value="2"/>
</dbReference>
<keyword evidence="6" id="KW-0547">Nucleotide-binding</keyword>
<evidence type="ECO:0000256" key="9">
    <source>
        <dbReference type="ARBA" id="ARBA00023136"/>
    </source>
</evidence>